<organism evidence="3 4">
    <name type="scientific">Actinoallomurus iriomotensis</name>
    <dbReference type="NCBI Taxonomy" id="478107"/>
    <lineage>
        <taxon>Bacteria</taxon>
        <taxon>Bacillati</taxon>
        <taxon>Actinomycetota</taxon>
        <taxon>Actinomycetes</taxon>
        <taxon>Streptosporangiales</taxon>
        <taxon>Thermomonosporaceae</taxon>
        <taxon>Actinoallomurus</taxon>
    </lineage>
</organism>
<comment type="caution">
    <text evidence="3">The sequence shown here is derived from an EMBL/GenBank/DDBJ whole genome shotgun (WGS) entry which is preliminary data.</text>
</comment>
<feature type="transmembrane region" description="Helical" evidence="2">
    <location>
        <begin position="68"/>
        <end position="84"/>
    </location>
</feature>
<keyword evidence="4" id="KW-1185">Reference proteome</keyword>
<evidence type="ECO:0000256" key="2">
    <source>
        <dbReference type="SAM" id="Phobius"/>
    </source>
</evidence>
<accession>A0A9W6W5A2</accession>
<reference evidence="3" key="1">
    <citation type="submission" date="2023-03" db="EMBL/GenBank/DDBJ databases">
        <title>Actinoallomurus iriomotensis NBRC 103684.</title>
        <authorList>
            <person name="Ichikawa N."/>
            <person name="Sato H."/>
            <person name="Tonouchi N."/>
        </authorList>
    </citation>
    <scope>NUCLEOTIDE SEQUENCE</scope>
    <source>
        <strain evidence="3">NBRC 103684</strain>
    </source>
</reference>
<dbReference type="RefSeq" id="WP_285583720.1">
    <property type="nucleotide sequence ID" value="NZ_BSTK01000022.1"/>
</dbReference>
<name>A0A9W6W5A2_9ACTN</name>
<evidence type="ECO:0000313" key="4">
    <source>
        <dbReference type="Proteomes" id="UP001165074"/>
    </source>
</evidence>
<feature type="region of interest" description="Disordered" evidence="1">
    <location>
        <begin position="92"/>
        <end position="123"/>
    </location>
</feature>
<evidence type="ECO:0000313" key="3">
    <source>
        <dbReference type="EMBL" id="GLY91850.1"/>
    </source>
</evidence>
<proteinExistence type="predicted"/>
<keyword evidence="2" id="KW-0812">Transmembrane</keyword>
<gene>
    <name evidence="3" type="ORF">Airi02_097780</name>
</gene>
<dbReference type="EMBL" id="BSTK01000022">
    <property type="protein sequence ID" value="GLY91850.1"/>
    <property type="molecule type" value="Genomic_DNA"/>
</dbReference>
<keyword evidence="2" id="KW-1133">Transmembrane helix</keyword>
<evidence type="ECO:0000256" key="1">
    <source>
        <dbReference type="SAM" id="MobiDB-lite"/>
    </source>
</evidence>
<dbReference type="AlphaFoldDB" id="A0A9W6W5A2"/>
<protein>
    <submittedName>
        <fullName evidence="3">Uncharacterized protein</fullName>
    </submittedName>
</protein>
<feature type="compositionally biased region" description="Low complexity" evidence="1">
    <location>
        <begin position="92"/>
        <end position="109"/>
    </location>
</feature>
<sequence>MPAADRTRRSPLACLLVALALVLGLSGAAQMGAGAGGGHPMVTAASGVPGPQAVLDLHAQPRLGAPRADAAAVPSALLVILLLGRRLRRIPARAARGAPGRPPRGGRAPPASPPVQGPLTAEL</sequence>
<keyword evidence="2" id="KW-0472">Membrane</keyword>
<dbReference type="Proteomes" id="UP001165074">
    <property type="component" value="Unassembled WGS sequence"/>
</dbReference>